<evidence type="ECO:0000313" key="1">
    <source>
        <dbReference type="EMBL" id="GMT06844.1"/>
    </source>
</evidence>
<evidence type="ECO:0000313" key="2">
    <source>
        <dbReference type="Proteomes" id="UP001432027"/>
    </source>
</evidence>
<reference evidence="1" key="1">
    <citation type="submission" date="2023-10" db="EMBL/GenBank/DDBJ databases">
        <title>Genome assembly of Pristionchus species.</title>
        <authorList>
            <person name="Yoshida K."/>
            <person name="Sommer R.J."/>
        </authorList>
    </citation>
    <scope>NUCLEOTIDE SEQUENCE</scope>
    <source>
        <strain evidence="1">RS0144</strain>
    </source>
</reference>
<keyword evidence="2" id="KW-1185">Reference proteome</keyword>
<organism evidence="1 2">
    <name type="scientific">Pristionchus entomophagus</name>
    <dbReference type="NCBI Taxonomy" id="358040"/>
    <lineage>
        <taxon>Eukaryota</taxon>
        <taxon>Metazoa</taxon>
        <taxon>Ecdysozoa</taxon>
        <taxon>Nematoda</taxon>
        <taxon>Chromadorea</taxon>
        <taxon>Rhabditida</taxon>
        <taxon>Rhabditina</taxon>
        <taxon>Diplogasteromorpha</taxon>
        <taxon>Diplogasteroidea</taxon>
        <taxon>Neodiplogasteridae</taxon>
        <taxon>Pristionchus</taxon>
    </lineage>
</organism>
<accession>A0AAV5UIN6</accession>
<protein>
    <submittedName>
        <fullName evidence="1">Uncharacterized protein</fullName>
    </submittedName>
</protein>
<sequence length="114" mass="13086">MFSVIDTLVLENSKILGMNCSFDAIQKTFGDVKINRLEIFENCIDEEQQNQIVELCSKRGISQVLIQTSIFRMKTFGDFVQRLTRLGVTLDLFQNRGIGSSERYLAYFDKSAVF</sequence>
<dbReference type="EMBL" id="BTSX01000006">
    <property type="protein sequence ID" value="GMT06844.1"/>
    <property type="molecule type" value="Genomic_DNA"/>
</dbReference>
<name>A0AAV5UIN6_9BILA</name>
<proteinExistence type="predicted"/>
<gene>
    <name evidence="1" type="ORF">PENTCL1PPCAC_29018</name>
</gene>
<dbReference type="AlphaFoldDB" id="A0AAV5UIN6"/>
<comment type="caution">
    <text evidence="1">The sequence shown here is derived from an EMBL/GenBank/DDBJ whole genome shotgun (WGS) entry which is preliminary data.</text>
</comment>
<dbReference type="Proteomes" id="UP001432027">
    <property type="component" value="Unassembled WGS sequence"/>
</dbReference>